<sequence>MPEIHDEPSLGRRLVALLIDWVIASLSAVAIFGAIGVRFPPEGIRDQLIINGVFLVEVAILLGLVGFSIGKRIMGLRLINPDGRPIGIPRAVLRTLLLSLVLPAIIMTDDKRGLHDLAAGSKVVRA</sequence>
<keyword evidence="3 6" id="KW-0812">Transmembrane</keyword>
<dbReference type="RefSeq" id="WP_146825081.1">
    <property type="nucleotide sequence ID" value="NZ_BAAAYQ010000001.1"/>
</dbReference>
<dbReference type="InterPro" id="IPR010432">
    <property type="entry name" value="RDD"/>
</dbReference>
<feature type="transmembrane region" description="Helical" evidence="6">
    <location>
        <begin position="14"/>
        <end position="36"/>
    </location>
</feature>
<dbReference type="AlphaFoldDB" id="A0A512HQI2"/>
<dbReference type="GO" id="GO:0005886">
    <property type="term" value="C:plasma membrane"/>
    <property type="evidence" value="ECO:0007669"/>
    <property type="project" value="UniProtKB-SubCell"/>
</dbReference>
<proteinExistence type="predicted"/>
<evidence type="ECO:0000256" key="5">
    <source>
        <dbReference type="ARBA" id="ARBA00023136"/>
    </source>
</evidence>
<dbReference type="InterPro" id="IPR051791">
    <property type="entry name" value="Pra-immunoreactive"/>
</dbReference>
<dbReference type="Proteomes" id="UP000321769">
    <property type="component" value="Unassembled WGS sequence"/>
</dbReference>
<organism evidence="8 9">
    <name type="scientific">Aeromicrobium flavum</name>
    <dbReference type="NCBI Taxonomy" id="416568"/>
    <lineage>
        <taxon>Bacteria</taxon>
        <taxon>Bacillati</taxon>
        <taxon>Actinomycetota</taxon>
        <taxon>Actinomycetes</taxon>
        <taxon>Propionibacteriales</taxon>
        <taxon>Nocardioidaceae</taxon>
        <taxon>Aeromicrobium</taxon>
    </lineage>
</organism>
<accession>A0A512HQI2</accession>
<evidence type="ECO:0000256" key="1">
    <source>
        <dbReference type="ARBA" id="ARBA00004651"/>
    </source>
</evidence>
<evidence type="ECO:0000256" key="2">
    <source>
        <dbReference type="ARBA" id="ARBA00022475"/>
    </source>
</evidence>
<evidence type="ECO:0000256" key="6">
    <source>
        <dbReference type="SAM" id="Phobius"/>
    </source>
</evidence>
<keyword evidence="9" id="KW-1185">Reference proteome</keyword>
<feature type="transmembrane region" description="Helical" evidence="6">
    <location>
        <begin position="91"/>
        <end position="108"/>
    </location>
</feature>
<reference evidence="8 9" key="1">
    <citation type="submission" date="2019-07" db="EMBL/GenBank/DDBJ databases">
        <title>Whole genome shotgun sequence of Aeromicrobium flavum NBRC 107625.</title>
        <authorList>
            <person name="Hosoyama A."/>
            <person name="Uohara A."/>
            <person name="Ohji S."/>
            <person name="Ichikawa N."/>
        </authorList>
    </citation>
    <scope>NUCLEOTIDE SEQUENCE [LARGE SCALE GENOMIC DNA]</scope>
    <source>
        <strain evidence="8 9">NBRC 107625</strain>
    </source>
</reference>
<name>A0A512HQI2_9ACTN</name>
<keyword evidence="5 6" id="KW-0472">Membrane</keyword>
<keyword evidence="2" id="KW-1003">Cell membrane</keyword>
<feature type="transmembrane region" description="Helical" evidence="6">
    <location>
        <begin position="48"/>
        <end position="70"/>
    </location>
</feature>
<dbReference type="EMBL" id="BJZQ01000001">
    <property type="protein sequence ID" value="GEO87714.1"/>
    <property type="molecule type" value="Genomic_DNA"/>
</dbReference>
<comment type="subcellular location">
    <subcellularLocation>
        <location evidence="1">Cell membrane</location>
        <topology evidence="1">Multi-pass membrane protein</topology>
    </subcellularLocation>
</comment>
<dbReference type="OrthoDB" id="5187110at2"/>
<dbReference type="PANTHER" id="PTHR36115:SF6">
    <property type="entry name" value="PROLINE-RICH ANTIGEN HOMOLOG"/>
    <property type="match status" value="1"/>
</dbReference>
<evidence type="ECO:0000256" key="4">
    <source>
        <dbReference type="ARBA" id="ARBA00022989"/>
    </source>
</evidence>
<dbReference type="Pfam" id="PF06271">
    <property type="entry name" value="RDD"/>
    <property type="match status" value="1"/>
</dbReference>
<feature type="domain" description="RDD" evidence="7">
    <location>
        <begin position="8"/>
        <end position="120"/>
    </location>
</feature>
<keyword evidence="4 6" id="KW-1133">Transmembrane helix</keyword>
<evidence type="ECO:0000313" key="8">
    <source>
        <dbReference type="EMBL" id="GEO87714.1"/>
    </source>
</evidence>
<gene>
    <name evidence="8" type="ORF">AFL01nite_00410</name>
</gene>
<protein>
    <submittedName>
        <fullName evidence="8">RDD family protein</fullName>
    </submittedName>
</protein>
<evidence type="ECO:0000256" key="3">
    <source>
        <dbReference type="ARBA" id="ARBA00022692"/>
    </source>
</evidence>
<dbReference type="PANTHER" id="PTHR36115">
    <property type="entry name" value="PROLINE-RICH ANTIGEN HOMOLOG-RELATED"/>
    <property type="match status" value="1"/>
</dbReference>
<comment type="caution">
    <text evidence="8">The sequence shown here is derived from an EMBL/GenBank/DDBJ whole genome shotgun (WGS) entry which is preliminary data.</text>
</comment>
<evidence type="ECO:0000259" key="7">
    <source>
        <dbReference type="Pfam" id="PF06271"/>
    </source>
</evidence>
<evidence type="ECO:0000313" key="9">
    <source>
        <dbReference type="Proteomes" id="UP000321769"/>
    </source>
</evidence>